<dbReference type="InterPro" id="IPR012317">
    <property type="entry name" value="Poly(ADP-ribose)pol_cat_dom"/>
</dbReference>
<evidence type="ECO:0000259" key="7">
    <source>
        <dbReference type="PROSITE" id="PS51059"/>
    </source>
</evidence>
<gene>
    <name evidence="9" type="primary">LOC100369018</name>
</gene>
<name>A0ABM0M1N4_SACKO</name>
<dbReference type="PANTHER" id="PTHR14453">
    <property type="entry name" value="PARP/ZINC FINGER CCCH TYPE DOMAIN CONTAINING PROTEIN"/>
    <property type="match status" value="1"/>
</dbReference>
<dbReference type="EC" id="2.4.2.-" evidence="6"/>
<evidence type="ECO:0000313" key="8">
    <source>
        <dbReference type="Proteomes" id="UP000694865"/>
    </source>
</evidence>
<evidence type="ECO:0000256" key="5">
    <source>
        <dbReference type="ARBA" id="ARBA00023242"/>
    </source>
</evidence>
<dbReference type="PROSITE" id="PS51059">
    <property type="entry name" value="PARP_CATALYTIC"/>
    <property type="match status" value="1"/>
</dbReference>
<dbReference type="PANTHER" id="PTHR14453:SF67">
    <property type="entry name" value="POLY [ADP-RIBOSE] POLYMERASE"/>
    <property type="match status" value="1"/>
</dbReference>
<keyword evidence="8" id="KW-1185">Reference proteome</keyword>
<comment type="subcellular location">
    <subcellularLocation>
        <location evidence="1">Nucleus</location>
    </subcellularLocation>
</comment>
<evidence type="ECO:0000256" key="4">
    <source>
        <dbReference type="ARBA" id="ARBA00023027"/>
    </source>
</evidence>
<evidence type="ECO:0000256" key="6">
    <source>
        <dbReference type="RuleBase" id="RU362114"/>
    </source>
</evidence>
<keyword evidence="5" id="KW-0539">Nucleus</keyword>
<evidence type="ECO:0000256" key="1">
    <source>
        <dbReference type="ARBA" id="ARBA00004123"/>
    </source>
</evidence>
<keyword evidence="3 6" id="KW-0808">Transferase</keyword>
<dbReference type="RefSeq" id="XP_006813925.1">
    <property type="nucleotide sequence ID" value="XM_006813862.1"/>
</dbReference>
<sequence length="95" mass="10318">MDAKNPVGTINEKILYHGTSGDSVVKINHGGFNRSFSGKNATVYGVGSYFALESAYSAQDKYSPVDPNGQKHVYQCKVLTGVFHCWSSKSSCTTF</sequence>
<evidence type="ECO:0000256" key="3">
    <source>
        <dbReference type="ARBA" id="ARBA00022679"/>
    </source>
</evidence>
<evidence type="ECO:0000313" key="9">
    <source>
        <dbReference type="RefSeq" id="XP_006813925.1"/>
    </source>
</evidence>
<dbReference type="InterPro" id="IPR052056">
    <property type="entry name" value="Mono-ARTD/PARP"/>
</dbReference>
<reference evidence="9" key="1">
    <citation type="submission" date="2025-08" db="UniProtKB">
        <authorList>
            <consortium name="RefSeq"/>
        </authorList>
    </citation>
    <scope>IDENTIFICATION</scope>
    <source>
        <tissue evidence="9">Testes</tissue>
    </source>
</reference>
<organism evidence="8 9">
    <name type="scientific">Saccoglossus kowalevskii</name>
    <name type="common">Acorn worm</name>
    <dbReference type="NCBI Taxonomy" id="10224"/>
    <lineage>
        <taxon>Eukaryota</taxon>
        <taxon>Metazoa</taxon>
        <taxon>Hemichordata</taxon>
        <taxon>Enteropneusta</taxon>
        <taxon>Harrimaniidae</taxon>
        <taxon>Saccoglossus</taxon>
    </lineage>
</organism>
<dbReference type="Gene3D" id="3.90.228.10">
    <property type="match status" value="1"/>
</dbReference>
<dbReference type="SUPFAM" id="SSF56399">
    <property type="entry name" value="ADP-ribosylation"/>
    <property type="match status" value="1"/>
</dbReference>
<accession>A0ABM0M1N4</accession>
<feature type="domain" description="PARP catalytic" evidence="7">
    <location>
        <begin position="1"/>
        <end position="95"/>
    </location>
</feature>
<protein>
    <recommendedName>
        <fullName evidence="6">Poly [ADP-ribose] polymerase</fullName>
        <shortName evidence="6">PARP</shortName>
        <ecNumber evidence="6">2.4.2.-</ecNumber>
    </recommendedName>
</protein>
<dbReference type="GeneID" id="100369018"/>
<keyword evidence="4 6" id="KW-0520">NAD</keyword>
<proteinExistence type="predicted"/>
<dbReference type="Pfam" id="PF00644">
    <property type="entry name" value="PARP"/>
    <property type="match status" value="1"/>
</dbReference>
<evidence type="ECO:0000256" key="2">
    <source>
        <dbReference type="ARBA" id="ARBA00022676"/>
    </source>
</evidence>
<keyword evidence="2 6" id="KW-0328">Glycosyltransferase</keyword>
<dbReference type="Proteomes" id="UP000694865">
    <property type="component" value="Unplaced"/>
</dbReference>